<dbReference type="STRING" id="396323.VH98_00805"/>
<evidence type="ECO:0000313" key="4">
    <source>
        <dbReference type="Proteomes" id="UP000018418"/>
    </source>
</evidence>
<reference evidence="3 4" key="1">
    <citation type="submission" date="2013-10" db="EMBL/GenBank/DDBJ databases">
        <title>The Genome Sequence of Acinetobacter brisouii CIP 110357.</title>
        <authorList>
            <consortium name="The Broad Institute Genomics Platform"/>
            <consortium name="The Broad Institute Genome Sequencing Center for Infectious Disease"/>
            <person name="Cerqueira G."/>
            <person name="Feldgarden M."/>
            <person name="Courvalin P."/>
            <person name="Grillot-Courvalin C."/>
            <person name="Clermont D."/>
            <person name="Rocha E."/>
            <person name="Yoon E.-J."/>
            <person name="Nemec A."/>
            <person name="Young S.K."/>
            <person name="Zeng Q."/>
            <person name="Gargeya S."/>
            <person name="Fitzgerald M."/>
            <person name="Abouelleil A."/>
            <person name="Alvarado L."/>
            <person name="Berlin A.M."/>
            <person name="Chapman S.B."/>
            <person name="Gainer-Dewar J."/>
            <person name="Goldberg J."/>
            <person name="Gnerre S."/>
            <person name="Griggs A."/>
            <person name="Gujja S."/>
            <person name="Hansen M."/>
            <person name="Howarth C."/>
            <person name="Imamovic A."/>
            <person name="Ireland A."/>
            <person name="Larimer J."/>
            <person name="McCowan C."/>
            <person name="Murphy C."/>
            <person name="Pearson M."/>
            <person name="Poon T.W."/>
            <person name="Priest M."/>
            <person name="Roberts A."/>
            <person name="Saif S."/>
            <person name="Shea T."/>
            <person name="Sykes S."/>
            <person name="Wortman J."/>
            <person name="Nusbaum C."/>
            <person name="Birren B."/>
        </authorList>
    </citation>
    <scope>NUCLEOTIDE SEQUENCE [LARGE SCALE GENOMIC DNA]</scope>
    <source>
        <strain evidence="3 4">CIP 110357</strain>
    </source>
</reference>
<dbReference type="EMBL" id="AYEU01000002">
    <property type="protein sequence ID" value="ESK52813.1"/>
    <property type="molecule type" value="Genomic_DNA"/>
</dbReference>
<evidence type="ECO:0000313" key="3">
    <source>
        <dbReference type="EMBL" id="ESK52813.1"/>
    </source>
</evidence>
<protein>
    <submittedName>
        <fullName evidence="3">Uncharacterized protein</fullName>
    </submittedName>
</protein>
<feature type="region of interest" description="Disordered" evidence="1">
    <location>
        <begin position="228"/>
        <end position="256"/>
    </location>
</feature>
<dbReference type="PROSITE" id="PS51257">
    <property type="entry name" value="PROKAR_LIPOPROTEIN"/>
    <property type="match status" value="1"/>
</dbReference>
<dbReference type="RefSeq" id="WP_004899143.1">
    <property type="nucleotide sequence ID" value="NZ_BBTI01000003.1"/>
</dbReference>
<dbReference type="OrthoDB" id="7156875at2"/>
<gene>
    <name evidence="3" type="ORF">P255_00205</name>
</gene>
<name>V2UE88_9GAMM</name>
<comment type="caution">
    <text evidence="3">The sequence shown here is derived from an EMBL/GenBank/DDBJ whole genome shotgun (WGS) entry which is preliminary data.</text>
</comment>
<evidence type="ECO:0000256" key="1">
    <source>
        <dbReference type="SAM" id="MobiDB-lite"/>
    </source>
</evidence>
<feature type="signal peptide" evidence="2">
    <location>
        <begin position="1"/>
        <end position="29"/>
    </location>
</feature>
<sequence length="1349" mass="143605">MNKLYQKMLTFTVSAFVSCMVCQSVSVQASDIEVYANAAAGKTSILLMLDTSGSMGISSLVLPKTNLYGSPGDVDNSLCDRVSVSEYQSNRSSASNFYEWAYNLKDTNASSPTYNKTSIYKSVTIGTTTIPYYVRGCTSGGVTQYDRLSRLKDAILPLLADTSSAGLSNDTIMGLGQFSSKTELIVGTASNRLTDGHSGRILVPNGALTSTQRINIAQQIAAIKSLDTTTNEDGTPNSDLKLSSNSYPNVTKASSGTPTAQAYAEAGAYMMGTGTGTGGTNSGQVSTIYDGYMVMQNGSEQVYFVCMGLGSGTTSALGATVKQCNNNWPSYDSANKTIGTGTISGGVYKPDGSGGWTQITSQSNFKTQSGITMANGWETFSKLPVGWRYGGWMKVANEPMDIEPIVGTVWTGYAGKNGNDTIGLVSYRTNPFLVGGTTDSLIGGFAFSADASKNGNVYRAGGSASSCDGNGIYFLTDGAPNSTKDTMAQTIMNLTLNNNSNYTFTAKPSGTNVLVSPTLQSGLFTGETGGWEYIGEYSKKLLDRTKNPANMSIKTAVVGFGSSFSGIPKNADGTYNCASVQTTNQDAYNACKWGGADFGKGGFYYAENSNDIKNSITNFVKNVTPTFQSVTTGSPTLPQDALNPLRIQPYGYYASFVPTPQDSTQLWVGNLNKYNLLNGQLYGADKTTKLFNTDGSLNSSVSGIWTDGVKGQLPLGIVTGSKVNRTIYTNRKITNSVASEDKTLNQITFTSDYLNSDPQRNYWLNLLGYNVAANDQSDLSTYIGKTPDLRQLGATMHSTPILLTQSGTITSTLDTTTRQDYLLFGSTQGLLHVVDKDGKEVFAFVPNEMMNNTNQRNAFLSTTSSTAGSSNLFYGIDAPWAAYTQYVANADGSLTVGSSDRSTTANPIKGKQWVYGGLRMGGRSYYSLNLTNISSPSLKFHISPDDSSITNSTETTSNVSALSFMGQSWSKPTIARVKFAGQSKLVMIVGGGYDAGYESPNYDQTNQKGAGIYMFDADNGQLLWWASANASSATDVQGAQAVTVNSNLKYSVVSQINAIDRDGDGYVDNLYFGDLGGQAFRIDLNNATSTTTQKIDARVVRLTNQHVTGGASPRFYEMPSFSAQNDSSLGLFGVVAFSSGNRSSPLSGVTGTNNLTATTSANDGVFVIYDKDISKSDLYKSTYSLLTQDVTLQSLNTNYSNGVAVTNGGWVYRYGNGAGVGIWKGMNSLYAVDSILYTNVYYRDGVGIGGSCGAGVKGDSYLYRFCLPTGKCDRFTSSVNTDGTPDRVKLGAGILGAGLGASNATGNEVKSTITTSTDCTQAANKNKIECQSFSNAGTIRTLRWYEANQ</sequence>
<accession>V2UE88</accession>
<organism evidence="3 4">
    <name type="scientific">Acinetobacter brisouii CIP 110357</name>
    <dbReference type="NCBI Taxonomy" id="1341683"/>
    <lineage>
        <taxon>Bacteria</taxon>
        <taxon>Pseudomonadati</taxon>
        <taxon>Pseudomonadota</taxon>
        <taxon>Gammaproteobacteria</taxon>
        <taxon>Moraxellales</taxon>
        <taxon>Moraxellaceae</taxon>
        <taxon>Acinetobacter</taxon>
    </lineage>
</organism>
<dbReference type="HOGENOM" id="CLU_004937_0_0_6"/>
<dbReference type="Proteomes" id="UP000018418">
    <property type="component" value="Unassembled WGS sequence"/>
</dbReference>
<feature type="chain" id="PRO_5004709480" evidence="2">
    <location>
        <begin position="30"/>
        <end position="1349"/>
    </location>
</feature>
<evidence type="ECO:0000256" key="2">
    <source>
        <dbReference type="SAM" id="SignalP"/>
    </source>
</evidence>
<dbReference type="PATRIC" id="fig|1341683.3.peg.201"/>
<keyword evidence="2" id="KW-0732">Signal</keyword>
<proteinExistence type="predicted"/>
<keyword evidence="4" id="KW-1185">Reference proteome</keyword>